<dbReference type="Pfam" id="PF06722">
    <property type="entry name" value="EryCIII-like_C"/>
    <property type="match status" value="1"/>
</dbReference>
<dbReference type="InterPro" id="IPR050426">
    <property type="entry name" value="Glycosyltransferase_28"/>
</dbReference>
<reference evidence="3" key="1">
    <citation type="submission" date="2016-10" db="EMBL/GenBank/DDBJ databases">
        <authorList>
            <person name="Varghese N."/>
            <person name="Submissions S."/>
        </authorList>
    </citation>
    <scope>NUCLEOTIDE SEQUENCE [LARGE SCALE GENOMIC DNA]</scope>
    <source>
        <strain evidence="3">DSM 17875</strain>
    </source>
</reference>
<dbReference type="SUPFAM" id="SSF53756">
    <property type="entry name" value="UDP-Glycosyltransferase/glycogen phosphorylase"/>
    <property type="match status" value="1"/>
</dbReference>
<sequence length="431" mass="46465">MTSYLLCSSPIHGHIVPMLAIARYLVGCGHQVSLLSGSRFHATIAQTGATPLSLDGRADYDDRTYIDELPERHQHKGIGKIRYDLVTVFVLPLPDQYRALQRAINTIQPDIVVGETAFMGLLALLRTSPLQRPAVATVGVLPLAQMSRDAAPFGLGLAPLANPLGRLRNRLLNSLVQQLIFRSTQDLANQLLGELGAPALDAFLFDYASRGPDLFLQLCAAEFEYPRSDLSANLRFVGPVLPAASAHAEVPPWWGELEAADCPVVHVTQGTIDNKDMGRLIRPALDALAGHKLLLVVSTGGRPLAELGPLPANVRAAEFLPYDRLMPLTDLFITNAGYGGVQFALSHGVPIIAAGDSEDKVEVCARVAWSGVGLNLKSGTPTVAAIARAVEQVLAEPAYRTRARALATAIRSHDTLQEIERELEQLIASRV</sequence>
<dbReference type="GO" id="GO:0008194">
    <property type="term" value="F:UDP-glycosyltransferase activity"/>
    <property type="evidence" value="ECO:0007669"/>
    <property type="project" value="InterPro"/>
</dbReference>
<dbReference type="FunFam" id="3.40.50.2000:FF:000072">
    <property type="entry name" value="Glycosyl transferase"/>
    <property type="match status" value="1"/>
</dbReference>
<dbReference type="Proteomes" id="UP000243232">
    <property type="component" value="Chromosome I"/>
</dbReference>
<feature type="domain" description="Erythromycin biosynthesis protein CIII-like C-terminal" evidence="1">
    <location>
        <begin position="295"/>
        <end position="426"/>
    </location>
</feature>
<protein>
    <submittedName>
        <fullName evidence="2">Glycosyltransferase, MGT family</fullName>
    </submittedName>
</protein>
<dbReference type="EMBL" id="LT629785">
    <property type="protein sequence ID" value="SDU35605.1"/>
    <property type="molecule type" value="Genomic_DNA"/>
</dbReference>
<keyword evidence="3" id="KW-1185">Reference proteome</keyword>
<dbReference type="GO" id="GO:0016758">
    <property type="term" value="F:hexosyltransferase activity"/>
    <property type="evidence" value="ECO:0007669"/>
    <property type="project" value="UniProtKB-ARBA"/>
</dbReference>
<dbReference type="PANTHER" id="PTHR48050">
    <property type="entry name" value="STEROL 3-BETA-GLUCOSYLTRANSFERASE"/>
    <property type="match status" value="1"/>
</dbReference>
<dbReference type="InterPro" id="IPR002213">
    <property type="entry name" value="UDP_glucos_trans"/>
</dbReference>
<dbReference type="PANTHER" id="PTHR48050:SF13">
    <property type="entry name" value="STEROL 3-BETA-GLUCOSYLTRANSFERASE UGT80A2"/>
    <property type="match status" value="1"/>
</dbReference>
<dbReference type="OrthoDB" id="6620093at2"/>
<name>A0A1H2HV72_9PSED</name>
<dbReference type="InterPro" id="IPR010610">
    <property type="entry name" value="EryCIII-like_C"/>
</dbReference>
<dbReference type="CDD" id="cd03784">
    <property type="entry name" value="GT1_Gtf-like"/>
    <property type="match status" value="1"/>
</dbReference>
<evidence type="ECO:0000313" key="3">
    <source>
        <dbReference type="Proteomes" id="UP000243232"/>
    </source>
</evidence>
<accession>A0A1H2HV72</accession>
<evidence type="ECO:0000313" key="2">
    <source>
        <dbReference type="EMBL" id="SDU35605.1"/>
    </source>
</evidence>
<gene>
    <name evidence="2" type="ORF">SAMN05216296_3279</name>
</gene>
<dbReference type="RefSeq" id="WP_090197818.1">
    <property type="nucleotide sequence ID" value="NZ_LT629785.1"/>
</dbReference>
<dbReference type="GO" id="GO:0017000">
    <property type="term" value="P:antibiotic biosynthetic process"/>
    <property type="evidence" value="ECO:0007669"/>
    <property type="project" value="UniProtKB-ARBA"/>
</dbReference>
<dbReference type="AlphaFoldDB" id="A0A1H2HV72"/>
<dbReference type="STRING" id="364197.SAMN05216296_3279"/>
<dbReference type="Gene3D" id="3.40.50.2000">
    <property type="entry name" value="Glycogen Phosphorylase B"/>
    <property type="match status" value="2"/>
</dbReference>
<proteinExistence type="predicted"/>
<organism evidence="2 3">
    <name type="scientific">Pseudomonas pohangensis</name>
    <dbReference type="NCBI Taxonomy" id="364197"/>
    <lineage>
        <taxon>Bacteria</taxon>
        <taxon>Pseudomonadati</taxon>
        <taxon>Pseudomonadota</taxon>
        <taxon>Gammaproteobacteria</taxon>
        <taxon>Pseudomonadales</taxon>
        <taxon>Pseudomonadaceae</taxon>
        <taxon>Pseudomonas</taxon>
    </lineage>
</organism>
<keyword evidence="2" id="KW-0808">Transferase</keyword>
<evidence type="ECO:0000259" key="1">
    <source>
        <dbReference type="Pfam" id="PF06722"/>
    </source>
</evidence>